<gene>
    <name evidence="2" type="ORF">SAMN05216464_106245</name>
</gene>
<dbReference type="OrthoDB" id="800045at2"/>
<organism evidence="2 3">
    <name type="scientific">Mucilaginibacter pineti</name>
    <dbReference type="NCBI Taxonomy" id="1391627"/>
    <lineage>
        <taxon>Bacteria</taxon>
        <taxon>Pseudomonadati</taxon>
        <taxon>Bacteroidota</taxon>
        <taxon>Sphingobacteriia</taxon>
        <taxon>Sphingobacteriales</taxon>
        <taxon>Sphingobacteriaceae</taxon>
        <taxon>Mucilaginibacter</taxon>
    </lineage>
</organism>
<accession>A0A1G7D7C1</accession>
<keyword evidence="3" id="KW-1185">Reference proteome</keyword>
<sequence>MTKPANSPDKPSPADTPTHRPDDNGGKSKVAKEDKQYHADEPHGGDIAKKHEREEQPVEPIKKAPKN</sequence>
<evidence type="ECO:0000313" key="2">
    <source>
        <dbReference type="EMBL" id="SDE46665.1"/>
    </source>
</evidence>
<evidence type="ECO:0000313" key="3">
    <source>
        <dbReference type="Proteomes" id="UP000199072"/>
    </source>
</evidence>
<proteinExistence type="predicted"/>
<protein>
    <submittedName>
        <fullName evidence="2">Uncharacterized protein</fullName>
    </submittedName>
</protein>
<reference evidence="2 3" key="1">
    <citation type="submission" date="2016-10" db="EMBL/GenBank/DDBJ databases">
        <authorList>
            <person name="de Groot N.N."/>
        </authorList>
    </citation>
    <scope>NUCLEOTIDE SEQUENCE [LARGE SCALE GENOMIC DNA]</scope>
    <source>
        <strain evidence="2 3">47C3B</strain>
    </source>
</reference>
<dbReference type="Proteomes" id="UP000199072">
    <property type="component" value="Unassembled WGS sequence"/>
</dbReference>
<feature type="compositionally biased region" description="Basic and acidic residues" evidence="1">
    <location>
        <begin position="17"/>
        <end position="67"/>
    </location>
</feature>
<dbReference type="RefSeq" id="WP_091150149.1">
    <property type="nucleotide sequence ID" value="NZ_FNAI01000006.1"/>
</dbReference>
<feature type="region of interest" description="Disordered" evidence="1">
    <location>
        <begin position="1"/>
        <end position="67"/>
    </location>
</feature>
<dbReference type="EMBL" id="FNAI01000006">
    <property type="protein sequence ID" value="SDE46665.1"/>
    <property type="molecule type" value="Genomic_DNA"/>
</dbReference>
<evidence type="ECO:0000256" key="1">
    <source>
        <dbReference type="SAM" id="MobiDB-lite"/>
    </source>
</evidence>
<dbReference type="AlphaFoldDB" id="A0A1G7D7C1"/>
<name>A0A1G7D7C1_9SPHI</name>